<evidence type="ECO:0000313" key="2">
    <source>
        <dbReference type="EMBL" id="TKD51805.1"/>
    </source>
</evidence>
<organism evidence="2 3">
    <name type="scientific">Sphingomonas baiyangensis</name>
    <dbReference type="NCBI Taxonomy" id="2572576"/>
    <lineage>
        <taxon>Bacteria</taxon>
        <taxon>Pseudomonadati</taxon>
        <taxon>Pseudomonadota</taxon>
        <taxon>Alphaproteobacteria</taxon>
        <taxon>Sphingomonadales</taxon>
        <taxon>Sphingomonadaceae</taxon>
        <taxon>Sphingomonas</taxon>
    </lineage>
</organism>
<keyword evidence="3" id="KW-1185">Reference proteome</keyword>
<dbReference type="RefSeq" id="WP_136943741.1">
    <property type="nucleotide sequence ID" value="NZ_SWKR01000002.1"/>
</dbReference>
<gene>
    <name evidence="2" type="ORF">FBR43_14370</name>
</gene>
<name>A0A4U1L6C0_9SPHN</name>
<evidence type="ECO:0000313" key="3">
    <source>
        <dbReference type="Proteomes" id="UP000309138"/>
    </source>
</evidence>
<keyword evidence="1" id="KW-1133">Transmembrane helix</keyword>
<dbReference type="OrthoDB" id="7432270at2"/>
<protein>
    <recommendedName>
        <fullName evidence="4">Inner membrane protein</fullName>
    </recommendedName>
</protein>
<evidence type="ECO:0008006" key="4">
    <source>
        <dbReference type="Google" id="ProtNLM"/>
    </source>
</evidence>
<dbReference type="AlphaFoldDB" id="A0A4U1L6C0"/>
<accession>A0A4U1L6C0</accession>
<comment type="caution">
    <text evidence="2">The sequence shown here is derived from an EMBL/GenBank/DDBJ whole genome shotgun (WGS) entry which is preliminary data.</text>
</comment>
<proteinExistence type="predicted"/>
<keyword evidence="1" id="KW-0812">Transmembrane</keyword>
<evidence type="ECO:0000256" key="1">
    <source>
        <dbReference type="SAM" id="Phobius"/>
    </source>
</evidence>
<dbReference type="Proteomes" id="UP000309138">
    <property type="component" value="Unassembled WGS sequence"/>
</dbReference>
<feature type="transmembrane region" description="Helical" evidence="1">
    <location>
        <begin position="20"/>
        <end position="41"/>
    </location>
</feature>
<keyword evidence="1" id="KW-0472">Membrane</keyword>
<reference evidence="2 3" key="1">
    <citation type="submission" date="2019-04" db="EMBL/GenBank/DDBJ databases">
        <authorList>
            <person name="Yang Y."/>
            <person name="Wei D."/>
        </authorList>
    </citation>
    <scope>NUCLEOTIDE SEQUENCE [LARGE SCALE GENOMIC DNA]</scope>
    <source>
        <strain evidence="2 3">L-1-4w-11</strain>
    </source>
</reference>
<sequence>MNADPVSFDAPPRRRSRLPLLALLVLVAFAAGVALTFGFIAPAWERWQGRTEAPAAVAAPQPLAPAVPPGTDLPSLYAREIALAARIDGLEARLSNIDTDSRVASTFATRAEGLLVAFAARRALDRGLPLGYVESQLRERFGGVQPRAVAAVVQAAREPVTVEDLRAALDTLAPTLQSGADTLGWGEALRREIAGLVRLREEGTPSAHPAERLTRARRLLDAGQVEAALGEIARMPGADSAASWSEAARRYINARRALNIIEAAAIEGVGPPPAPPVLIAPPAAAPPVLPGNAAAPAGR</sequence>
<dbReference type="EMBL" id="SWKR01000002">
    <property type="protein sequence ID" value="TKD51805.1"/>
    <property type="molecule type" value="Genomic_DNA"/>
</dbReference>